<proteinExistence type="predicted"/>
<keyword evidence="5" id="KW-1185">Reference proteome</keyword>
<dbReference type="EMBL" id="FOCM01000001">
    <property type="protein sequence ID" value="SEM75640.1"/>
    <property type="molecule type" value="Genomic_DNA"/>
</dbReference>
<dbReference type="PROSITE" id="PS50110">
    <property type="entry name" value="RESPONSE_REGULATORY"/>
    <property type="match status" value="1"/>
</dbReference>
<accession>A0A1H8AY10</accession>
<dbReference type="PANTHER" id="PTHR44591">
    <property type="entry name" value="STRESS RESPONSE REGULATOR PROTEIN 1"/>
    <property type="match status" value="1"/>
</dbReference>
<sequence>MSLREQLKVLVVDDTSVSRGLICNALDEIGIKNVDSCNAGNVALERATRQGFHIVISDYNMPGMDGLQLLEKLRLQKATARIGFILISGSMKPSILAQAKKLGLNNFLPKPFDTAKMRACLETVTGKL</sequence>
<dbReference type="GO" id="GO:0000160">
    <property type="term" value="P:phosphorelay signal transduction system"/>
    <property type="evidence" value="ECO:0007669"/>
    <property type="project" value="InterPro"/>
</dbReference>
<feature type="domain" description="Response regulatory" evidence="3">
    <location>
        <begin position="8"/>
        <end position="125"/>
    </location>
</feature>
<evidence type="ECO:0000256" key="2">
    <source>
        <dbReference type="PROSITE-ProRule" id="PRU00169"/>
    </source>
</evidence>
<evidence type="ECO:0000313" key="5">
    <source>
        <dbReference type="Proteomes" id="UP000199372"/>
    </source>
</evidence>
<dbReference type="AlphaFoldDB" id="A0A1H8AY10"/>
<gene>
    <name evidence="4" type="ORF">SAMN04488011_101362</name>
</gene>
<evidence type="ECO:0000256" key="1">
    <source>
        <dbReference type="ARBA" id="ARBA00022553"/>
    </source>
</evidence>
<dbReference type="Pfam" id="PF00072">
    <property type="entry name" value="Response_reg"/>
    <property type="match status" value="1"/>
</dbReference>
<organism evidence="4 5">
    <name type="scientific">Palleronia pelagia</name>
    <dbReference type="NCBI Taxonomy" id="387096"/>
    <lineage>
        <taxon>Bacteria</taxon>
        <taxon>Pseudomonadati</taxon>
        <taxon>Pseudomonadota</taxon>
        <taxon>Alphaproteobacteria</taxon>
        <taxon>Rhodobacterales</taxon>
        <taxon>Roseobacteraceae</taxon>
        <taxon>Palleronia</taxon>
    </lineage>
</organism>
<dbReference type="InterPro" id="IPR011006">
    <property type="entry name" value="CheY-like_superfamily"/>
</dbReference>
<dbReference type="SUPFAM" id="SSF52172">
    <property type="entry name" value="CheY-like"/>
    <property type="match status" value="1"/>
</dbReference>
<dbReference type="Gene3D" id="3.40.50.2300">
    <property type="match status" value="1"/>
</dbReference>
<protein>
    <submittedName>
        <fullName evidence="4">Two-component system, chemotaxis family, response regulator CheY</fullName>
    </submittedName>
</protein>
<dbReference type="InterPro" id="IPR001789">
    <property type="entry name" value="Sig_transdc_resp-reg_receiver"/>
</dbReference>
<dbReference type="RefSeq" id="WP_091843616.1">
    <property type="nucleotide sequence ID" value="NZ_FOCM01000001.1"/>
</dbReference>
<name>A0A1H8AY10_9RHOB</name>
<dbReference type="SMART" id="SM00448">
    <property type="entry name" value="REC"/>
    <property type="match status" value="1"/>
</dbReference>
<dbReference type="Proteomes" id="UP000199372">
    <property type="component" value="Unassembled WGS sequence"/>
</dbReference>
<dbReference type="PANTHER" id="PTHR44591:SF3">
    <property type="entry name" value="RESPONSE REGULATORY DOMAIN-CONTAINING PROTEIN"/>
    <property type="match status" value="1"/>
</dbReference>
<keyword evidence="1 2" id="KW-0597">Phosphoprotein</keyword>
<evidence type="ECO:0000259" key="3">
    <source>
        <dbReference type="PROSITE" id="PS50110"/>
    </source>
</evidence>
<feature type="modified residue" description="4-aspartylphosphate" evidence="2">
    <location>
        <position position="58"/>
    </location>
</feature>
<dbReference type="InterPro" id="IPR050595">
    <property type="entry name" value="Bact_response_regulator"/>
</dbReference>
<evidence type="ECO:0000313" key="4">
    <source>
        <dbReference type="EMBL" id="SEM75640.1"/>
    </source>
</evidence>
<dbReference type="OrthoDB" id="9800897at2"/>
<reference evidence="5" key="1">
    <citation type="submission" date="2016-10" db="EMBL/GenBank/DDBJ databases">
        <authorList>
            <person name="Varghese N."/>
            <person name="Submissions S."/>
        </authorList>
    </citation>
    <scope>NUCLEOTIDE SEQUENCE [LARGE SCALE GENOMIC DNA]</scope>
    <source>
        <strain evidence="5">DSM 26893</strain>
    </source>
</reference>